<dbReference type="EMBL" id="CP001700">
    <property type="protein sequence ID" value="ACU71807.1"/>
    <property type="molecule type" value="Genomic_DNA"/>
</dbReference>
<reference evidence="1 2" key="1">
    <citation type="journal article" date="2009" name="Stand. Genomic Sci.">
        <title>Complete genome sequence of Catenulispora acidiphila type strain (ID 139908).</title>
        <authorList>
            <person name="Copeland A."/>
            <person name="Lapidus A."/>
            <person name="Glavina Del Rio T."/>
            <person name="Nolan M."/>
            <person name="Lucas S."/>
            <person name="Chen F."/>
            <person name="Tice H."/>
            <person name="Cheng J.F."/>
            <person name="Bruce D."/>
            <person name="Goodwin L."/>
            <person name="Pitluck S."/>
            <person name="Mikhailova N."/>
            <person name="Pati A."/>
            <person name="Ivanova N."/>
            <person name="Mavromatis K."/>
            <person name="Chen A."/>
            <person name="Palaniappan K."/>
            <person name="Chain P."/>
            <person name="Land M."/>
            <person name="Hauser L."/>
            <person name="Chang Y.J."/>
            <person name="Jeffries C.D."/>
            <person name="Chertkov O."/>
            <person name="Brettin T."/>
            <person name="Detter J.C."/>
            <person name="Han C."/>
            <person name="Ali Z."/>
            <person name="Tindall B.J."/>
            <person name="Goker M."/>
            <person name="Bristow J."/>
            <person name="Eisen J.A."/>
            <person name="Markowitz V."/>
            <person name="Hugenholtz P."/>
            <person name="Kyrpides N.C."/>
            <person name="Klenk H.P."/>
        </authorList>
    </citation>
    <scope>NUCLEOTIDE SEQUENCE [LARGE SCALE GENOMIC DNA]</scope>
    <source>
        <strain evidence="2">DSM 44928 / JCM 14897 / NBRC 102108 / NRRL B-24433 / ID139908</strain>
    </source>
</reference>
<keyword evidence="2" id="KW-1185">Reference proteome</keyword>
<gene>
    <name evidence="1" type="ordered locus">Caci_2898</name>
</gene>
<dbReference type="KEGG" id="cai:Caci_2898"/>
<proteinExistence type="predicted"/>
<dbReference type="AlphaFoldDB" id="C7Q2R5"/>
<organism evidence="1 2">
    <name type="scientific">Catenulispora acidiphila (strain DSM 44928 / JCM 14897 / NBRC 102108 / NRRL B-24433 / ID139908)</name>
    <dbReference type="NCBI Taxonomy" id="479433"/>
    <lineage>
        <taxon>Bacteria</taxon>
        <taxon>Bacillati</taxon>
        <taxon>Actinomycetota</taxon>
        <taxon>Actinomycetes</taxon>
        <taxon>Catenulisporales</taxon>
        <taxon>Catenulisporaceae</taxon>
        <taxon>Catenulispora</taxon>
    </lineage>
</organism>
<dbReference type="STRING" id="479433.Caci_2898"/>
<sequence length="118" mass="13272">MAVTAPRRYVGLMSAEPSDATPHRISLPRTIRAIKQALTAEQRNQFMAELEDIEAGSLRATVEKWWLTAVMNRAGTWGRVEQVKAGTARTVPIEDVIPDFAEQFEQRHGRPYVGHSSR</sequence>
<accession>C7Q2R5</accession>
<evidence type="ECO:0000313" key="1">
    <source>
        <dbReference type="EMBL" id="ACU71807.1"/>
    </source>
</evidence>
<dbReference type="HOGENOM" id="CLU_2068874_0_0_11"/>
<dbReference type="Proteomes" id="UP000000851">
    <property type="component" value="Chromosome"/>
</dbReference>
<evidence type="ECO:0000313" key="2">
    <source>
        <dbReference type="Proteomes" id="UP000000851"/>
    </source>
</evidence>
<dbReference type="InParanoid" id="C7Q2R5"/>
<protein>
    <submittedName>
        <fullName evidence="1">Uncharacterized protein</fullName>
    </submittedName>
</protein>
<name>C7Q2R5_CATAD</name>